<protein>
    <submittedName>
        <fullName evidence="2">Uncharacterized protein</fullName>
    </submittedName>
</protein>
<accession>A0A6B9XS66</accession>
<evidence type="ECO:0000313" key="2">
    <source>
        <dbReference type="EMBL" id="QHR89813.1"/>
    </source>
</evidence>
<geneLocation type="mitochondrion" evidence="2"/>
<keyword evidence="1" id="KW-1133">Transmembrane helix</keyword>
<keyword evidence="1" id="KW-0472">Membrane</keyword>
<dbReference type="AlphaFoldDB" id="A0A6B9XS66"/>
<reference evidence="2" key="1">
    <citation type="submission" date="2019-03" db="EMBL/GenBank/DDBJ databases">
        <title>Largest Complete Mitochondrial Genome of a Gymnosperm, Sitka Spruce (Picea sitchensis), Indicates Complex Physical Structure.</title>
        <authorList>
            <person name="Jackman S.D."/>
            <person name="Coombe L."/>
            <person name="Warren R."/>
            <person name="Kirk H."/>
            <person name="Trinh E."/>
            <person name="McLeod T."/>
            <person name="Pleasance S."/>
            <person name="Pandoh P."/>
            <person name="Zhao Y."/>
            <person name="Coope R."/>
            <person name="Bousquet J."/>
            <person name="Bohlmann J.C."/>
            <person name="Jones S.J.M."/>
            <person name="Birol I."/>
        </authorList>
    </citation>
    <scope>NUCLEOTIDE SEQUENCE</scope>
    <source>
        <strain evidence="2">Q903</strain>
    </source>
</reference>
<feature type="transmembrane region" description="Helical" evidence="1">
    <location>
        <begin position="27"/>
        <end position="46"/>
    </location>
</feature>
<keyword evidence="2" id="KW-0496">Mitochondrion</keyword>
<proteinExistence type="predicted"/>
<evidence type="ECO:0000256" key="1">
    <source>
        <dbReference type="SAM" id="Phobius"/>
    </source>
</evidence>
<dbReference type="EMBL" id="MK697699">
    <property type="protein sequence ID" value="QHR89813.1"/>
    <property type="molecule type" value="Genomic_DNA"/>
</dbReference>
<keyword evidence="1" id="KW-0812">Transmembrane</keyword>
<sequence length="64" mass="7311">MSEQGLRQGNLLNHGWLPQTQEVYGSSPSHIALCTLYYVLVVAYSVPMTTRLGKKECFRSYQLF</sequence>
<name>A0A6B9XS66_PICSI</name>
<gene>
    <name evidence="2" type="primary">orf03858</name>
    <name evidence="2" type="ORF">Q903MT_gene3835</name>
</gene>
<organism evidence="2">
    <name type="scientific">Picea sitchensis</name>
    <name type="common">Sitka spruce</name>
    <name type="synonym">Pinus sitchensis</name>
    <dbReference type="NCBI Taxonomy" id="3332"/>
    <lineage>
        <taxon>Eukaryota</taxon>
        <taxon>Viridiplantae</taxon>
        <taxon>Streptophyta</taxon>
        <taxon>Embryophyta</taxon>
        <taxon>Tracheophyta</taxon>
        <taxon>Spermatophyta</taxon>
        <taxon>Pinopsida</taxon>
        <taxon>Pinidae</taxon>
        <taxon>Conifers I</taxon>
        <taxon>Pinales</taxon>
        <taxon>Pinaceae</taxon>
        <taxon>Picea</taxon>
    </lineage>
</organism>